<name>A0A420I0E7_9PEZI</name>
<dbReference type="Proteomes" id="UP000286134">
    <property type="component" value="Unassembled WGS sequence"/>
</dbReference>
<feature type="region of interest" description="Disordered" evidence="1">
    <location>
        <begin position="120"/>
        <end position="147"/>
    </location>
</feature>
<dbReference type="InterPro" id="IPR010378">
    <property type="entry name" value="TRAPPC13"/>
</dbReference>
<feature type="compositionally biased region" description="Low complexity" evidence="1">
    <location>
        <begin position="121"/>
        <end position="134"/>
    </location>
</feature>
<dbReference type="GO" id="GO:1990072">
    <property type="term" value="C:TRAPPIII protein complex"/>
    <property type="evidence" value="ECO:0007669"/>
    <property type="project" value="TreeGrafter"/>
</dbReference>
<dbReference type="PANTHER" id="PTHR13134:SF3">
    <property type="entry name" value="TRAFFICKING PROTEIN PARTICLE COMPLEX SUBUNIT 13"/>
    <property type="match status" value="1"/>
</dbReference>
<keyword evidence="5" id="KW-1185">Reference proteome</keyword>
<dbReference type="STRING" id="212602.A0A420I0E7"/>
<proteinExistence type="predicted"/>
<feature type="domain" description="Trafficking protein particle complex subunit 13 middle" evidence="3">
    <location>
        <begin position="205"/>
        <end position="319"/>
    </location>
</feature>
<organism evidence="4 5">
    <name type="scientific">Erysiphe neolycopersici</name>
    <dbReference type="NCBI Taxonomy" id="212602"/>
    <lineage>
        <taxon>Eukaryota</taxon>
        <taxon>Fungi</taxon>
        <taxon>Dikarya</taxon>
        <taxon>Ascomycota</taxon>
        <taxon>Pezizomycotina</taxon>
        <taxon>Leotiomycetes</taxon>
        <taxon>Erysiphales</taxon>
        <taxon>Erysiphaceae</taxon>
        <taxon>Erysiphe</taxon>
    </lineage>
</organism>
<dbReference type="PANTHER" id="PTHR13134">
    <property type="entry name" value="TRAFFICKING PROTEIN PARTICLE COMPLEX SUBUNIT 13"/>
    <property type="match status" value="1"/>
</dbReference>
<evidence type="ECO:0000256" key="1">
    <source>
        <dbReference type="SAM" id="MobiDB-lite"/>
    </source>
</evidence>
<gene>
    <name evidence="4" type="ORF">OnM2_027021</name>
</gene>
<dbReference type="OrthoDB" id="10250284at2759"/>
<reference evidence="4 5" key="1">
    <citation type="journal article" date="2018" name="BMC Genomics">
        <title>Comparative genome analyses reveal sequence features reflecting distinct modes of host-adaptation between dicot and monocot powdery mildew.</title>
        <authorList>
            <person name="Wu Y."/>
            <person name="Ma X."/>
            <person name="Pan Z."/>
            <person name="Kale S.D."/>
            <person name="Song Y."/>
            <person name="King H."/>
            <person name="Zhang Q."/>
            <person name="Presley C."/>
            <person name="Deng X."/>
            <person name="Wei C.I."/>
            <person name="Xiao S."/>
        </authorList>
    </citation>
    <scope>NUCLEOTIDE SEQUENCE [LARGE SCALE GENOMIC DNA]</scope>
    <source>
        <strain evidence="4">UMSG2</strain>
    </source>
</reference>
<dbReference type="Pfam" id="PF06159">
    <property type="entry name" value="TRAPPC13_N"/>
    <property type="match status" value="1"/>
</dbReference>
<evidence type="ECO:0000313" key="5">
    <source>
        <dbReference type="Proteomes" id="UP000286134"/>
    </source>
</evidence>
<evidence type="ECO:0000259" key="3">
    <source>
        <dbReference type="Pfam" id="PF23647"/>
    </source>
</evidence>
<dbReference type="EMBL" id="MCFK01002769">
    <property type="protein sequence ID" value="RKF63145.1"/>
    <property type="molecule type" value="Genomic_DNA"/>
</dbReference>
<comment type="caution">
    <text evidence="4">The sequence shown here is derived from an EMBL/GenBank/DDBJ whole genome shotgun (WGS) entry which is preliminary data.</text>
</comment>
<dbReference type="Pfam" id="PF23647">
    <property type="entry name" value="TRAPPC13_M"/>
    <property type="match status" value="1"/>
</dbReference>
<protein>
    <submittedName>
        <fullName evidence="4">Trafficking protein particle complex subunit 13</fullName>
    </submittedName>
</protein>
<evidence type="ECO:0000259" key="2">
    <source>
        <dbReference type="Pfam" id="PF06159"/>
    </source>
</evidence>
<feature type="compositionally biased region" description="Basic and acidic residues" evidence="1">
    <location>
        <begin position="135"/>
        <end position="146"/>
    </location>
</feature>
<dbReference type="InterPro" id="IPR055429">
    <property type="entry name" value="TRAPPC13_M"/>
</dbReference>
<feature type="domain" description="Trafficking protein particle complex subunit 13 N-terminal" evidence="2">
    <location>
        <begin position="17"/>
        <end position="199"/>
    </location>
</feature>
<evidence type="ECO:0000313" key="4">
    <source>
        <dbReference type="EMBL" id="RKF63145.1"/>
    </source>
</evidence>
<dbReference type="InterPro" id="IPR055427">
    <property type="entry name" value="TRAPPC13_N"/>
</dbReference>
<accession>A0A420I0E7</accession>
<dbReference type="AlphaFoldDB" id="A0A420I0E7"/>
<sequence length="324" mass="35329">MAQARSPAALDLTREPHSVSLKVLRLSRPSLSIQQPLPADSSDLILTSASYAYPVQNACNDSFILSSLLTLPPAFGYAYVGETFSCTLCANNEIIPGDMSGKTISAVHIEAEIKTPNSGVPIKLSLHPSSSPKPESTEGVRDEKIEGSNLAPGQSLQKLIQVDLKNEGNHVLAVSVTYSEVTATSGRVRSFRKLYQFVCKNCLAVRSKITTIPSPTARKTWALEAQLENCGEENIILEKVVFNDQKGFKSRNLNLNITNHGEAVEKPKLMPGDVQQVCFLVEEEDEKPEIISGKLFFGTISVYWRGTMGNKGCLSTDLLGIKFN</sequence>